<evidence type="ECO:0000259" key="3">
    <source>
        <dbReference type="Pfam" id="PF09374"/>
    </source>
</evidence>
<dbReference type="Proteomes" id="UP000248311">
    <property type="component" value="Unassembled WGS sequence"/>
</dbReference>
<protein>
    <submittedName>
        <fullName evidence="4">Lysozyme family protein</fullName>
    </submittedName>
</protein>
<feature type="transmembrane region" description="Helical" evidence="1">
    <location>
        <begin position="236"/>
        <end position="254"/>
    </location>
</feature>
<reference evidence="4 5" key="1">
    <citation type="submission" date="2018-06" db="EMBL/GenBank/DDBJ databases">
        <title>Genomic Encyclopedia of Type Strains, Phase III (KMG-III): the genomes of soil and plant-associated and newly described type strains.</title>
        <authorList>
            <person name="Whitman W."/>
        </authorList>
    </citation>
    <scope>NUCLEOTIDE SEQUENCE [LARGE SCALE GENOMIC DNA]</scope>
    <source>
        <strain evidence="4 5">CECT 9025</strain>
    </source>
</reference>
<dbReference type="RefSeq" id="WP_220032317.1">
    <property type="nucleotide sequence ID" value="NZ_QJTE01000003.1"/>
</dbReference>
<accession>A0A318T5Y0</accession>
<dbReference type="Pfam" id="PF09374">
    <property type="entry name" value="PG_binding_3"/>
    <property type="match status" value="1"/>
</dbReference>
<dbReference type="CDD" id="cd13926">
    <property type="entry name" value="N-acetylmuramidase_GH108"/>
    <property type="match status" value="1"/>
</dbReference>
<dbReference type="Pfam" id="PF05838">
    <property type="entry name" value="Glyco_hydro_108"/>
    <property type="match status" value="1"/>
</dbReference>
<proteinExistence type="predicted"/>
<feature type="domain" description="Peptidoglycan binding" evidence="3">
    <location>
        <begin position="98"/>
        <end position="161"/>
    </location>
</feature>
<name>A0A318T5Y0_9RHOB</name>
<evidence type="ECO:0000256" key="1">
    <source>
        <dbReference type="SAM" id="Phobius"/>
    </source>
</evidence>
<dbReference type="InterPro" id="IPR018537">
    <property type="entry name" value="Peptidoglycan-bd_3"/>
</dbReference>
<dbReference type="EMBL" id="QJTE01000003">
    <property type="protein sequence ID" value="PYE83778.1"/>
    <property type="molecule type" value="Genomic_DNA"/>
</dbReference>
<evidence type="ECO:0000259" key="2">
    <source>
        <dbReference type="Pfam" id="PF05838"/>
    </source>
</evidence>
<dbReference type="SUPFAM" id="SSF53955">
    <property type="entry name" value="Lysozyme-like"/>
    <property type="match status" value="1"/>
</dbReference>
<evidence type="ECO:0000313" key="5">
    <source>
        <dbReference type="Proteomes" id="UP000248311"/>
    </source>
</evidence>
<gene>
    <name evidence="4" type="ORF">DFP88_103138</name>
</gene>
<organism evidence="4 5">
    <name type="scientific">Pseudoroseicyclus aestuarii</name>
    <dbReference type="NCBI Taxonomy" id="1795041"/>
    <lineage>
        <taxon>Bacteria</taxon>
        <taxon>Pseudomonadati</taxon>
        <taxon>Pseudomonadota</taxon>
        <taxon>Alphaproteobacteria</taxon>
        <taxon>Rhodobacterales</taxon>
        <taxon>Paracoccaceae</taxon>
        <taxon>Pseudoroseicyclus</taxon>
    </lineage>
</organism>
<comment type="caution">
    <text evidence="4">The sequence shown here is derived from an EMBL/GenBank/DDBJ whole genome shotgun (WGS) entry which is preliminary data.</text>
</comment>
<keyword evidence="1" id="KW-1133">Transmembrane helix</keyword>
<dbReference type="InterPro" id="IPR023346">
    <property type="entry name" value="Lysozyme-like_dom_sf"/>
</dbReference>
<sequence>MTTRFDRALPLVLAHEGGYANDPADPGGATMRGVTQATYDAWRRLQGQAPRDVRALTGAELRAIYRRQYWDAVQADVLPPGLGYALFDAAVNSGPARAARWLQQAAGMPAQEVDGVVGARTLAAVATHPPARLVEALCDRRLAFLRRLRHWPRFGRGWSRRVAEVRAQALIWAQDEAAPASPPASEIAPAGRHGGGKERLDATLRDAARDPTVLTGAGGVLGGVAAMAQGDGPMQYALAAVLVLAALGAFVLLLRRTRP</sequence>
<keyword evidence="5" id="KW-1185">Reference proteome</keyword>
<dbReference type="Gene3D" id="1.20.141.10">
    <property type="entry name" value="Chitosanase, subunit A, domain 1"/>
    <property type="match status" value="1"/>
</dbReference>
<feature type="domain" description="TtsA-like Glycoside hydrolase family 108" evidence="2">
    <location>
        <begin position="11"/>
        <end position="94"/>
    </location>
</feature>
<evidence type="ECO:0000313" key="4">
    <source>
        <dbReference type="EMBL" id="PYE83778.1"/>
    </source>
</evidence>
<keyword evidence="1" id="KW-0812">Transmembrane</keyword>
<keyword evidence="1" id="KW-0472">Membrane</keyword>
<dbReference type="InterPro" id="IPR008565">
    <property type="entry name" value="TtsA-like_GH18_dom"/>
</dbReference>
<dbReference type="AlphaFoldDB" id="A0A318T5Y0"/>